<dbReference type="Pfam" id="PF13194">
    <property type="entry name" value="DUF4010"/>
    <property type="match status" value="1"/>
</dbReference>
<feature type="transmembrane region" description="Helical" evidence="1">
    <location>
        <begin position="124"/>
        <end position="142"/>
    </location>
</feature>
<feature type="domain" description="DUF4010" evidence="3">
    <location>
        <begin position="192"/>
        <end position="397"/>
    </location>
</feature>
<keyword evidence="1" id="KW-1133">Transmembrane helix</keyword>
<dbReference type="Proteomes" id="UP000326202">
    <property type="component" value="Chromosome"/>
</dbReference>
<feature type="transmembrane region" description="Helical" evidence="1">
    <location>
        <begin position="374"/>
        <end position="395"/>
    </location>
</feature>
<evidence type="ECO:0000313" key="4">
    <source>
        <dbReference type="EMBL" id="QEX18627.1"/>
    </source>
</evidence>
<accession>A0A5J6MN74</accession>
<evidence type="ECO:0000256" key="1">
    <source>
        <dbReference type="SAM" id="Phobius"/>
    </source>
</evidence>
<feature type="transmembrane region" description="Helical" evidence="1">
    <location>
        <begin position="316"/>
        <end position="337"/>
    </location>
</feature>
<evidence type="ECO:0000259" key="2">
    <source>
        <dbReference type="Pfam" id="PF02308"/>
    </source>
</evidence>
<feature type="transmembrane region" description="Helical" evidence="1">
    <location>
        <begin position="41"/>
        <end position="58"/>
    </location>
</feature>
<dbReference type="Pfam" id="PF02308">
    <property type="entry name" value="MgtC"/>
    <property type="match status" value="1"/>
</dbReference>
<feature type="transmembrane region" description="Helical" evidence="1">
    <location>
        <begin position="100"/>
        <end position="118"/>
    </location>
</feature>
<proteinExistence type="predicted"/>
<feature type="transmembrane region" description="Helical" evidence="1">
    <location>
        <begin position="245"/>
        <end position="270"/>
    </location>
</feature>
<dbReference type="KEGG" id="htq:FRZ44_39340"/>
<dbReference type="InterPro" id="IPR049177">
    <property type="entry name" value="MgtC_SapB_SrpB_YhiD_N"/>
</dbReference>
<protein>
    <submittedName>
        <fullName evidence="4">Membrane protein</fullName>
    </submittedName>
</protein>
<keyword evidence="5" id="KW-1185">Reference proteome</keyword>
<dbReference type="AlphaFoldDB" id="A0A5J6MN74"/>
<feature type="domain" description="MgtC/SapB/SrpB/YhiD N-terminal" evidence="2">
    <location>
        <begin position="14"/>
        <end position="144"/>
    </location>
</feature>
<feature type="transmembrane region" description="Helical" evidence="1">
    <location>
        <begin position="12"/>
        <end position="29"/>
    </location>
</feature>
<evidence type="ECO:0000313" key="5">
    <source>
        <dbReference type="Proteomes" id="UP000326202"/>
    </source>
</evidence>
<dbReference type="EMBL" id="CP042906">
    <property type="protein sequence ID" value="QEX18627.1"/>
    <property type="molecule type" value="Genomic_DNA"/>
</dbReference>
<evidence type="ECO:0000259" key="3">
    <source>
        <dbReference type="Pfam" id="PF13194"/>
    </source>
</evidence>
<gene>
    <name evidence="4" type="ORF">FRZ44_39340</name>
</gene>
<sequence>MYLLDDIDLFYRFGIATAIGVIVGVERHWQERDEPEGSRTAGVRTFSLIGMLGGGAGLLEKSIADMGGPVGLVTVGLFVAFAMSFSWFKLREARADRSFSATSVVAALLTFVLADLAVIGDMQLAAAGGVVMTAILASRQMLHRFLKTLTWPELRSAIILLGMTLVILPLLPDEPVGPFGGISPARTWTLAVLLAAISFVGYVAVKVLGTSRGEVIAGAIGGLISSTAVTVSNARKSKSRGEAQSLAAGVAAAGAVSYIRTAALAVAIAPAIAVSAVPPLVAGALMFIAAAVLLARRSATSKEMPAGENPFDLVSVTKLTLLLVVVAFLARAASATFGTGGLIVVSALSGLADVDAVTVTVGGLLKQNLAADTAFYALSAGVIANTLAKVGYAAVLGRGAFVVWFGLASTLAIAAAVAVYMATAAWLG</sequence>
<feature type="transmembrane region" description="Helical" evidence="1">
    <location>
        <begin position="70"/>
        <end position="88"/>
    </location>
</feature>
<keyword evidence="1" id="KW-0812">Transmembrane</keyword>
<feature type="transmembrane region" description="Helical" evidence="1">
    <location>
        <begin position="187"/>
        <end position="205"/>
    </location>
</feature>
<dbReference type="InterPro" id="IPR025105">
    <property type="entry name" value="DUF4010"/>
</dbReference>
<feature type="transmembrane region" description="Helical" evidence="1">
    <location>
        <begin position="154"/>
        <end position="172"/>
    </location>
</feature>
<reference evidence="4 5" key="1">
    <citation type="submission" date="2019-08" db="EMBL/GenBank/DDBJ databases">
        <title>Hyperibacter terrae gen. nov., sp. nov. and Hyperibacter viscosus sp. nov., two new members in the family Rhodospirillaceae isolated from the rhizosphere of Hypericum perforatum.</title>
        <authorList>
            <person name="Noviana Z."/>
        </authorList>
    </citation>
    <scope>NUCLEOTIDE SEQUENCE [LARGE SCALE GENOMIC DNA]</scope>
    <source>
        <strain evidence="4 5">R5913</strain>
    </source>
</reference>
<name>A0A5J6MN74_9PROT</name>
<dbReference type="RefSeq" id="WP_225308351.1">
    <property type="nucleotide sequence ID" value="NZ_CP042906.1"/>
</dbReference>
<organism evidence="4 5">
    <name type="scientific">Hypericibacter terrae</name>
    <dbReference type="NCBI Taxonomy" id="2602015"/>
    <lineage>
        <taxon>Bacteria</taxon>
        <taxon>Pseudomonadati</taxon>
        <taxon>Pseudomonadota</taxon>
        <taxon>Alphaproteobacteria</taxon>
        <taxon>Rhodospirillales</taxon>
        <taxon>Dongiaceae</taxon>
        <taxon>Hypericibacter</taxon>
    </lineage>
</organism>
<dbReference type="PANTHER" id="PTHR39084">
    <property type="entry name" value="MEMBRANE PROTEIN-RELATED"/>
    <property type="match status" value="1"/>
</dbReference>
<dbReference type="PANTHER" id="PTHR39084:SF1">
    <property type="entry name" value="DUF4010 DOMAIN-CONTAINING PROTEIN"/>
    <property type="match status" value="1"/>
</dbReference>
<feature type="transmembrane region" description="Helical" evidence="1">
    <location>
        <begin position="276"/>
        <end position="295"/>
    </location>
</feature>
<feature type="transmembrane region" description="Helical" evidence="1">
    <location>
        <begin position="401"/>
        <end position="427"/>
    </location>
</feature>
<keyword evidence="1" id="KW-0472">Membrane</keyword>